<feature type="compositionally biased region" description="Polar residues" evidence="5">
    <location>
        <begin position="269"/>
        <end position="289"/>
    </location>
</feature>
<dbReference type="Proteomes" id="UP001334732">
    <property type="component" value="Chromosome"/>
</dbReference>
<dbReference type="CDD" id="cd11386">
    <property type="entry name" value="MCP_signal"/>
    <property type="match status" value="1"/>
</dbReference>
<keyword evidence="4" id="KW-0175">Coiled coil</keyword>
<dbReference type="Gene3D" id="1.10.287.950">
    <property type="entry name" value="Methyl-accepting chemotaxis protein"/>
    <property type="match status" value="1"/>
</dbReference>
<organism evidence="9 10">
    <name type="scientific">Thiobacillus sedimenti</name>
    <dbReference type="NCBI Taxonomy" id="3110231"/>
    <lineage>
        <taxon>Bacteria</taxon>
        <taxon>Pseudomonadati</taxon>
        <taxon>Pseudomonadota</taxon>
        <taxon>Betaproteobacteria</taxon>
        <taxon>Nitrosomonadales</taxon>
        <taxon>Thiobacillaceae</taxon>
        <taxon>Thiobacillus</taxon>
    </lineage>
</organism>
<feature type="transmembrane region" description="Helical" evidence="6">
    <location>
        <begin position="169"/>
        <end position="192"/>
    </location>
</feature>
<reference evidence="9 10" key="1">
    <citation type="submission" date="2023-12" db="EMBL/GenBank/DDBJ databases">
        <title>Thiobacillus sedimentum sp. nov., a chemolithoautotrophic sulfur-oxidizing bacterium isolated from freshwater sediment.</title>
        <authorList>
            <person name="Luo J."/>
            <person name="Dai C."/>
        </authorList>
    </citation>
    <scope>NUCLEOTIDE SEQUENCE [LARGE SCALE GENOMIC DNA]</scope>
    <source>
        <strain evidence="9 10">SCUT-2</strain>
    </source>
</reference>
<keyword evidence="6" id="KW-1133">Transmembrane helix</keyword>
<keyword evidence="10" id="KW-1185">Reference proteome</keyword>
<keyword evidence="1" id="KW-0488">Methylation</keyword>
<keyword evidence="6" id="KW-0472">Membrane</keyword>
<sequence>MGSVFVLFGIAIAVALTGMQSNRARFEHFLAQDLAISQEATNLYAHGLQMGQALRNIVMDPSNQAAHKNLEASAGEFKKASDHALALAADPADRKVLDEVVALRETQIPLQSKVVSLASTDQAAAIAVISKEETPVWRGIRTRLMDFIKLKREAVEKTKSDMAAFSQRMLTITLVLVGLAVVVAGGIVFWLVRHIMKQLGGEPAYAVEVARAISAGDFSRAVVLEKGDTSSLLHAINAMRQNLTGTVGEIRHSAETIAVASREIASGNADLSSRTESQASSLEETASSMEELTSTVKQNAENARQANQLVVSTADVAAKGGAVVGQVVDTMASIKDSSRKIADIIGVIDGIAFQTNILALNAAVEAARAGEQGRGFAVVASEVRSLAQRSASAAKEIKTLIEDSVGKVDAGSELVDEAGKTMDEIVTSVKRVTDIMSEIAAASQEQSAGIEQVNQAVGQMDEMTQQNAALVEEAAAAAESLQDQAAKLAEAVAAFKLEAGGGGGYLVASAPRPKAEVRPISRARPSAGAPAERPARKRAAAGGHNEEWEEF</sequence>
<feature type="domain" description="Methyl-accepting transducer" evidence="7">
    <location>
        <begin position="253"/>
        <end position="482"/>
    </location>
</feature>
<accession>A0ABZ1CLI2</accession>
<dbReference type="SUPFAM" id="SSF58104">
    <property type="entry name" value="Methyl-accepting chemotaxis protein (MCP) signaling domain"/>
    <property type="match status" value="1"/>
</dbReference>
<evidence type="ECO:0000259" key="8">
    <source>
        <dbReference type="PROSITE" id="PS50885"/>
    </source>
</evidence>
<keyword evidence="3" id="KW-0807">Transducer</keyword>
<comment type="similarity">
    <text evidence="2">Belongs to the methyl-accepting chemotaxis (MCP) protein family.</text>
</comment>
<dbReference type="InterPro" id="IPR004089">
    <property type="entry name" value="MCPsignal_dom"/>
</dbReference>
<dbReference type="InterPro" id="IPR051310">
    <property type="entry name" value="MCP_chemotaxis"/>
</dbReference>
<dbReference type="PROSITE" id="PS50111">
    <property type="entry name" value="CHEMOTAXIS_TRANSDUC_2"/>
    <property type="match status" value="1"/>
</dbReference>
<keyword evidence="6" id="KW-0812">Transmembrane</keyword>
<feature type="domain" description="HAMP" evidence="8">
    <location>
        <begin position="207"/>
        <end position="248"/>
    </location>
</feature>
<name>A0ABZ1CLI2_9PROT</name>
<evidence type="ECO:0000256" key="4">
    <source>
        <dbReference type="SAM" id="Coils"/>
    </source>
</evidence>
<gene>
    <name evidence="9" type="ORF">VA613_05075</name>
</gene>
<dbReference type="RefSeq" id="WP_324780773.1">
    <property type="nucleotide sequence ID" value="NZ_CP141769.1"/>
</dbReference>
<dbReference type="Pfam" id="PF00015">
    <property type="entry name" value="MCPsignal"/>
    <property type="match status" value="1"/>
</dbReference>
<dbReference type="PANTHER" id="PTHR43531">
    <property type="entry name" value="PROTEIN ICFG"/>
    <property type="match status" value="1"/>
</dbReference>
<dbReference type="PANTHER" id="PTHR43531:SF14">
    <property type="entry name" value="METHYL-ACCEPTING CHEMOTAXIS PROTEIN I-RELATED"/>
    <property type="match status" value="1"/>
</dbReference>
<proteinExistence type="inferred from homology"/>
<feature type="region of interest" description="Disordered" evidence="5">
    <location>
        <begin position="268"/>
        <end position="289"/>
    </location>
</feature>
<dbReference type="InterPro" id="IPR003660">
    <property type="entry name" value="HAMP_dom"/>
</dbReference>
<evidence type="ECO:0000256" key="6">
    <source>
        <dbReference type="SAM" id="Phobius"/>
    </source>
</evidence>
<evidence type="ECO:0000256" key="1">
    <source>
        <dbReference type="ARBA" id="ARBA00022481"/>
    </source>
</evidence>
<feature type="coiled-coil region" evidence="4">
    <location>
        <begin position="453"/>
        <end position="498"/>
    </location>
</feature>
<protein>
    <submittedName>
        <fullName evidence="9">Methyl-accepting chemotaxis protein</fullName>
    </submittedName>
</protein>
<evidence type="ECO:0000256" key="3">
    <source>
        <dbReference type="PROSITE-ProRule" id="PRU00284"/>
    </source>
</evidence>
<dbReference type="PROSITE" id="PS50885">
    <property type="entry name" value="HAMP"/>
    <property type="match status" value="1"/>
</dbReference>
<evidence type="ECO:0000256" key="2">
    <source>
        <dbReference type="ARBA" id="ARBA00029447"/>
    </source>
</evidence>
<evidence type="ECO:0000256" key="5">
    <source>
        <dbReference type="SAM" id="MobiDB-lite"/>
    </source>
</evidence>
<evidence type="ECO:0000313" key="10">
    <source>
        <dbReference type="Proteomes" id="UP001334732"/>
    </source>
</evidence>
<evidence type="ECO:0000313" key="9">
    <source>
        <dbReference type="EMBL" id="WRS40243.1"/>
    </source>
</evidence>
<feature type="region of interest" description="Disordered" evidence="5">
    <location>
        <begin position="511"/>
        <end position="551"/>
    </location>
</feature>
<dbReference type="EMBL" id="CP141769">
    <property type="protein sequence ID" value="WRS40243.1"/>
    <property type="molecule type" value="Genomic_DNA"/>
</dbReference>
<dbReference type="SMART" id="SM00283">
    <property type="entry name" value="MA"/>
    <property type="match status" value="1"/>
</dbReference>
<evidence type="ECO:0000259" key="7">
    <source>
        <dbReference type="PROSITE" id="PS50111"/>
    </source>
</evidence>